<dbReference type="EMBL" id="AMCI01002000">
    <property type="protein sequence ID" value="EJX03878.1"/>
    <property type="molecule type" value="Genomic_DNA"/>
</dbReference>
<comment type="caution">
    <text evidence="1">The sequence shown here is derived from an EMBL/GenBank/DDBJ whole genome shotgun (WGS) entry which is preliminary data.</text>
</comment>
<accession>J9GNH4</accession>
<evidence type="ECO:0000313" key="1">
    <source>
        <dbReference type="EMBL" id="EJX03878.1"/>
    </source>
</evidence>
<organism evidence="1">
    <name type="scientific">gut metagenome</name>
    <dbReference type="NCBI Taxonomy" id="749906"/>
    <lineage>
        <taxon>unclassified sequences</taxon>
        <taxon>metagenomes</taxon>
        <taxon>organismal metagenomes</taxon>
    </lineage>
</organism>
<sequence>MDQDGADGMKILEELQLRLDEKCMDFTALQPQEEFF</sequence>
<gene>
    <name evidence="1" type="ORF">EVA_08017</name>
</gene>
<protein>
    <submittedName>
        <fullName evidence="1">Uncharacterized protein</fullName>
    </submittedName>
</protein>
<reference evidence="1" key="1">
    <citation type="journal article" date="2012" name="PLoS ONE">
        <title>Gene sets for utilization of primary and secondary nutrition supplies in the distal gut of endangered iberian lynx.</title>
        <authorList>
            <person name="Alcaide M."/>
            <person name="Messina E."/>
            <person name="Richter M."/>
            <person name="Bargiela R."/>
            <person name="Peplies J."/>
            <person name="Huws S.A."/>
            <person name="Newbold C.J."/>
            <person name="Golyshin P.N."/>
            <person name="Simon M.A."/>
            <person name="Lopez G."/>
            <person name="Yakimov M.M."/>
            <person name="Ferrer M."/>
        </authorList>
    </citation>
    <scope>NUCLEOTIDE SEQUENCE</scope>
</reference>
<name>J9GNH4_9ZZZZ</name>
<dbReference type="AlphaFoldDB" id="J9GNH4"/>
<proteinExistence type="predicted"/>